<dbReference type="Pfam" id="PF06605">
    <property type="entry name" value="Prophage_tail"/>
    <property type="match status" value="1"/>
</dbReference>
<organism evidence="2 3">
    <name type="scientific">Clostridium nitritogenes</name>
    <dbReference type="NCBI Taxonomy" id="83340"/>
    <lineage>
        <taxon>Bacteria</taxon>
        <taxon>Bacillati</taxon>
        <taxon>Bacillota</taxon>
        <taxon>Clostridia</taxon>
        <taxon>Eubacteriales</taxon>
        <taxon>Clostridiaceae</taxon>
        <taxon>Clostridium</taxon>
    </lineage>
</organism>
<evidence type="ECO:0000313" key="2">
    <source>
        <dbReference type="EMBL" id="GAA0856877.1"/>
    </source>
</evidence>
<gene>
    <name evidence="2" type="ORF">GCM10008916_08260</name>
</gene>
<dbReference type="Proteomes" id="UP001501764">
    <property type="component" value="Unassembled WGS sequence"/>
</dbReference>
<protein>
    <recommendedName>
        <fullName evidence="1">Tail spike domain-containing protein</fullName>
    </recommendedName>
</protein>
<dbReference type="EMBL" id="BAAACO010000001">
    <property type="protein sequence ID" value="GAA0856877.1"/>
    <property type="molecule type" value="Genomic_DNA"/>
</dbReference>
<sequence>MIELYKFNNKDFDKAGDIVLQPSKCILTMELGTGLNEIELTHSLDKEGRWKYINYDDVISVPTPYLKLPQQLYRIYERVKEMSSITVKARHIFYDLIDTVLIDVRPTDLIGEEALNYILKGTKYKGHSNINKINTAYYVRKNIVEAIGGDKENSFLSRWGGELFLNNFDISINEKIGLDNGVIIAYGKNITGIEETLNFENVVTRAIPVGADGLMLDGDNPWVDSALINNYSNIKMKVVSYDDVKVKENSDDEEGFNTIEEAREELKRIVQEDFKKGMDKPLVNYSVQFLDLSKVETYSNYKILEEVLLGDTVHINHKRLGINLEARVIKFEYNCLTRKMENIELGNYIDSYAKEKADNSINIDNISNSFDNNGNLNGSNIKGAINAIKAPLLAQKDAAVKTDVVSWKTEVTDPTDPNFGCMSSGSKGLLIANKRTADNREWDYRTAISADGIIADWLIGKLKTVLIENMDGSFRIDLNKSGGASFLNDGMLAMVMENNSLNFYNWGKDGDYIGALTSLCQNDDPNKPLISLVNDLDSAVSIGYRDKKDSHTFHSYIDFDKYNILKSKQIAPIRVFEDVEMGNRNLYNPTLNFEGKQVYNSTGKDLVFKFPKKQGFVLSGTNGTFAWISEEGWSLKNLFYYNNCVNSSNDFYVGGNLKVNGKKNRIVKTELFGDISLNAYETSECYFGDIGRGKLKNGKCILRLDPKYLATVNTNIKYEVRTWAYGEGKVWVETKDMYPQYVIVHGDNDIEFGYEIMAKQKDYENIRLEEESKRKKEGKDENN</sequence>
<evidence type="ECO:0000259" key="1">
    <source>
        <dbReference type="Pfam" id="PF06605"/>
    </source>
</evidence>
<dbReference type="RefSeq" id="WP_346025842.1">
    <property type="nucleotide sequence ID" value="NZ_BAAACO010000001.1"/>
</dbReference>
<accession>A0ABN1LK52</accession>
<name>A0ABN1LK52_9CLOT</name>
<dbReference type="InterPro" id="IPR007119">
    <property type="entry name" value="Phage_tail_spike_N"/>
</dbReference>
<evidence type="ECO:0000313" key="3">
    <source>
        <dbReference type="Proteomes" id="UP001501764"/>
    </source>
</evidence>
<dbReference type="NCBIfam" id="TIGR01665">
    <property type="entry name" value="put_anti_recept"/>
    <property type="match status" value="1"/>
</dbReference>
<reference evidence="2 3" key="1">
    <citation type="journal article" date="2019" name="Int. J. Syst. Evol. Microbiol.">
        <title>The Global Catalogue of Microorganisms (GCM) 10K type strain sequencing project: providing services to taxonomists for standard genome sequencing and annotation.</title>
        <authorList>
            <consortium name="The Broad Institute Genomics Platform"/>
            <consortium name="The Broad Institute Genome Sequencing Center for Infectious Disease"/>
            <person name="Wu L."/>
            <person name="Ma J."/>
        </authorList>
    </citation>
    <scope>NUCLEOTIDE SEQUENCE [LARGE SCALE GENOMIC DNA]</scope>
    <source>
        <strain evidence="2 3">JCM 6485</strain>
    </source>
</reference>
<comment type="caution">
    <text evidence="2">The sequence shown here is derived from an EMBL/GenBank/DDBJ whole genome shotgun (WGS) entry which is preliminary data.</text>
</comment>
<keyword evidence="3" id="KW-1185">Reference proteome</keyword>
<proteinExistence type="predicted"/>
<feature type="domain" description="Tail spike" evidence="1">
    <location>
        <begin position="93"/>
        <end position="349"/>
    </location>
</feature>
<dbReference type="InterPro" id="IPR010572">
    <property type="entry name" value="Tail_dom"/>
</dbReference>